<accession>A0AAN6WPN1</accession>
<reference evidence="5" key="2">
    <citation type="submission" date="2023-05" db="EMBL/GenBank/DDBJ databases">
        <authorList>
            <consortium name="Lawrence Berkeley National Laboratory"/>
            <person name="Steindorff A."/>
            <person name="Hensen N."/>
            <person name="Bonometti L."/>
            <person name="Westerberg I."/>
            <person name="Brannstrom I.O."/>
            <person name="Guillou S."/>
            <person name="Cros-Aarteil S."/>
            <person name="Calhoun S."/>
            <person name="Haridas S."/>
            <person name="Kuo A."/>
            <person name="Mondo S."/>
            <person name="Pangilinan J."/>
            <person name="Riley R."/>
            <person name="Labutti K."/>
            <person name="Andreopoulos B."/>
            <person name="Lipzen A."/>
            <person name="Chen C."/>
            <person name="Yanf M."/>
            <person name="Daum C."/>
            <person name="Ng V."/>
            <person name="Clum A."/>
            <person name="Ohm R."/>
            <person name="Martin F."/>
            <person name="Silar P."/>
            <person name="Natvig D."/>
            <person name="Lalanne C."/>
            <person name="Gautier V."/>
            <person name="Ament-Velasquez S.L."/>
            <person name="Kruys A."/>
            <person name="Hutchinson M.I."/>
            <person name="Powell A.J."/>
            <person name="Barry K."/>
            <person name="Miller A.N."/>
            <person name="Grigoriev I.V."/>
            <person name="Debuchy R."/>
            <person name="Gladieux P."/>
            <person name="Thoren M.H."/>
            <person name="Johannesson H."/>
        </authorList>
    </citation>
    <scope>NUCLEOTIDE SEQUENCE</scope>
    <source>
        <strain evidence="5">PSN309</strain>
    </source>
</reference>
<dbReference type="AlphaFoldDB" id="A0AAN6WPN1"/>
<dbReference type="GO" id="GO:0061630">
    <property type="term" value="F:ubiquitin protein ligase activity"/>
    <property type="evidence" value="ECO:0007669"/>
    <property type="project" value="InterPro"/>
</dbReference>
<gene>
    <name evidence="5" type="ORF">QBC35DRAFT_503018</name>
</gene>
<dbReference type="PROSITE" id="PS50966">
    <property type="entry name" value="ZF_SWIM"/>
    <property type="match status" value="1"/>
</dbReference>
<dbReference type="SUPFAM" id="SSF57850">
    <property type="entry name" value="RING/U-box"/>
    <property type="match status" value="1"/>
</dbReference>
<dbReference type="InterPro" id="IPR001841">
    <property type="entry name" value="Znf_RING"/>
</dbReference>
<dbReference type="Pfam" id="PF13639">
    <property type="entry name" value="zf-RING_2"/>
    <property type="match status" value="1"/>
</dbReference>
<feature type="domain" description="RING-type" evidence="3">
    <location>
        <begin position="197"/>
        <end position="249"/>
    </location>
</feature>
<dbReference type="PANTHER" id="PTHR21540:SF0">
    <property type="entry name" value="PHD FAMILY PROTEIN"/>
    <property type="match status" value="1"/>
</dbReference>
<feature type="compositionally biased region" description="Basic and acidic residues" evidence="2">
    <location>
        <begin position="27"/>
        <end position="36"/>
    </location>
</feature>
<evidence type="ECO:0000259" key="4">
    <source>
        <dbReference type="PROSITE" id="PS50966"/>
    </source>
</evidence>
<keyword evidence="1" id="KW-0479">Metal-binding</keyword>
<dbReference type="GO" id="GO:0008270">
    <property type="term" value="F:zinc ion binding"/>
    <property type="evidence" value="ECO:0007669"/>
    <property type="project" value="UniProtKB-KW"/>
</dbReference>
<dbReference type="PROSITE" id="PS50089">
    <property type="entry name" value="ZF_RING_2"/>
    <property type="match status" value="1"/>
</dbReference>
<reference evidence="5" key="1">
    <citation type="journal article" date="2023" name="Mol. Phylogenet. Evol.">
        <title>Genome-scale phylogeny and comparative genomics of the fungal order Sordariales.</title>
        <authorList>
            <person name="Hensen N."/>
            <person name="Bonometti L."/>
            <person name="Westerberg I."/>
            <person name="Brannstrom I.O."/>
            <person name="Guillou S."/>
            <person name="Cros-Aarteil S."/>
            <person name="Calhoun S."/>
            <person name="Haridas S."/>
            <person name="Kuo A."/>
            <person name="Mondo S."/>
            <person name="Pangilinan J."/>
            <person name="Riley R."/>
            <person name="LaButti K."/>
            <person name="Andreopoulos B."/>
            <person name="Lipzen A."/>
            <person name="Chen C."/>
            <person name="Yan M."/>
            <person name="Daum C."/>
            <person name="Ng V."/>
            <person name="Clum A."/>
            <person name="Steindorff A."/>
            <person name="Ohm R.A."/>
            <person name="Martin F."/>
            <person name="Silar P."/>
            <person name="Natvig D.O."/>
            <person name="Lalanne C."/>
            <person name="Gautier V."/>
            <person name="Ament-Velasquez S.L."/>
            <person name="Kruys A."/>
            <person name="Hutchinson M.I."/>
            <person name="Powell A.J."/>
            <person name="Barry K."/>
            <person name="Miller A.N."/>
            <person name="Grigoriev I.V."/>
            <person name="Debuchy R."/>
            <person name="Gladieux P."/>
            <person name="Hiltunen Thoren M."/>
            <person name="Johannesson H."/>
        </authorList>
    </citation>
    <scope>NUCLEOTIDE SEQUENCE</scope>
    <source>
        <strain evidence="5">PSN309</strain>
    </source>
</reference>
<comment type="caution">
    <text evidence="5">The sequence shown here is derived from an EMBL/GenBank/DDBJ whole genome shotgun (WGS) entry which is preliminary data.</text>
</comment>
<dbReference type="InterPro" id="IPR007527">
    <property type="entry name" value="Znf_SWIM"/>
</dbReference>
<dbReference type="PANTHER" id="PTHR21540">
    <property type="entry name" value="RING FINGER AND SWIM DOMAIN-CONTAINING PROTEIN 2"/>
    <property type="match status" value="1"/>
</dbReference>
<dbReference type="Gene3D" id="3.30.40.10">
    <property type="entry name" value="Zinc/RING finger domain, C3HC4 (zinc finger)"/>
    <property type="match status" value="1"/>
</dbReference>
<sequence>MGATKTGRATSSRESQAYSSRGKRKHTYEGEDHDVIHGYYEGDEAPPPKKRRIAKPSAPSAEKRLRRSRSKPPQSFEEVYQRALTQRFFVLSRKRRGTPYCPEEVVEITGSTGNIYKVTIAQQPRCTCPHSEAGNQCKHQLYVLSRVLQAKFEYVYQLALLSTELQEIFARAPPIAGDDTAENADTNGKRKPLEGDCPICFCEMDEQSEGIVWCRAACGQNIHKVCFETWAKTKRQQGANSTVTCPYCRSTWEGDEDMVKKINKKGKRNSEGYVNVADQLGISQVRDMSSYSRWWSGHPESYRHGY</sequence>
<feature type="domain" description="SWIM-type" evidence="4">
    <location>
        <begin position="116"/>
        <end position="148"/>
    </location>
</feature>
<protein>
    <submittedName>
        <fullName evidence="5">Ring finger domain-containing protein</fullName>
    </submittedName>
</protein>
<evidence type="ECO:0000313" key="5">
    <source>
        <dbReference type="EMBL" id="KAK4185744.1"/>
    </source>
</evidence>
<keyword evidence="1" id="KW-0862">Zinc</keyword>
<feature type="compositionally biased region" description="Polar residues" evidence="2">
    <location>
        <begin position="7"/>
        <end position="19"/>
    </location>
</feature>
<dbReference type="CDD" id="cd16494">
    <property type="entry name" value="RING-CH-C4HC3_ZSWM2"/>
    <property type="match status" value="1"/>
</dbReference>
<dbReference type="InterPro" id="IPR039903">
    <property type="entry name" value="Zswim2"/>
</dbReference>
<keyword evidence="1" id="KW-0863">Zinc-finger</keyword>
<evidence type="ECO:0000259" key="3">
    <source>
        <dbReference type="PROSITE" id="PS50089"/>
    </source>
</evidence>
<dbReference type="Proteomes" id="UP001302126">
    <property type="component" value="Unassembled WGS sequence"/>
</dbReference>
<keyword evidence="6" id="KW-1185">Reference proteome</keyword>
<dbReference type="InterPro" id="IPR013083">
    <property type="entry name" value="Znf_RING/FYVE/PHD"/>
</dbReference>
<proteinExistence type="predicted"/>
<name>A0AAN6WPN1_9PEZI</name>
<organism evidence="5 6">
    <name type="scientific">Podospora australis</name>
    <dbReference type="NCBI Taxonomy" id="1536484"/>
    <lineage>
        <taxon>Eukaryota</taxon>
        <taxon>Fungi</taxon>
        <taxon>Dikarya</taxon>
        <taxon>Ascomycota</taxon>
        <taxon>Pezizomycotina</taxon>
        <taxon>Sordariomycetes</taxon>
        <taxon>Sordariomycetidae</taxon>
        <taxon>Sordariales</taxon>
        <taxon>Podosporaceae</taxon>
        <taxon>Podospora</taxon>
    </lineage>
</organism>
<evidence type="ECO:0000256" key="1">
    <source>
        <dbReference type="PROSITE-ProRule" id="PRU00175"/>
    </source>
</evidence>
<evidence type="ECO:0000256" key="2">
    <source>
        <dbReference type="SAM" id="MobiDB-lite"/>
    </source>
</evidence>
<dbReference type="EMBL" id="MU864441">
    <property type="protein sequence ID" value="KAK4185744.1"/>
    <property type="molecule type" value="Genomic_DNA"/>
</dbReference>
<evidence type="ECO:0000313" key="6">
    <source>
        <dbReference type="Proteomes" id="UP001302126"/>
    </source>
</evidence>
<feature type="region of interest" description="Disordered" evidence="2">
    <location>
        <begin position="1"/>
        <end position="76"/>
    </location>
</feature>